<evidence type="ECO:0000256" key="5">
    <source>
        <dbReference type="ARBA" id="ARBA00022801"/>
    </source>
</evidence>
<dbReference type="Pfam" id="PF01476">
    <property type="entry name" value="LysM"/>
    <property type="match status" value="1"/>
</dbReference>
<accession>A0A098BW90</accession>
<dbReference type="AlphaFoldDB" id="A0A098BW90"/>
<dbReference type="KEGG" id="pbt:ING2E5B_0165"/>
<evidence type="ECO:0000259" key="8">
    <source>
        <dbReference type="PROSITE" id="PS51935"/>
    </source>
</evidence>
<dbReference type="SUPFAM" id="SSF54106">
    <property type="entry name" value="LysM domain"/>
    <property type="match status" value="1"/>
</dbReference>
<dbReference type="Gene3D" id="3.10.350.10">
    <property type="entry name" value="LysM domain"/>
    <property type="match status" value="1"/>
</dbReference>
<gene>
    <name evidence="9" type="ORF">ING2E5B_0165</name>
</gene>
<dbReference type="STRING" id="1562970.ING2E5B_0165"/>
<keyword evidence="4" id="KW-0677">Repeat</keyword>
<sequence length="297" mass="33086">MILKLFSGNYLFKLVSLFTLIILLASCGAGRTGLSRKSSTTALQKDVLDFSKKHLGKPYRYSGKGPNSFDCSGFTSYVFREFGFRLNSSSAGQDKQFPSITSKDKLRKGDLVFFEGNRKNGSVGHVGIVTETYPNGEFRFIHASTTSGVIISSSTEPYYASRYLRGGRVLKENSYQEDVKRNVVESAELVLKQLNPAIITVAQTDPSKNPELLTQQGHSKKREQKDKLPIVKSDVILREENALVPTPFETHIVQPGETLYSISKRYGCSVEEIKKWNPYLDSILKAGDKLNILPGIN</sequence>
<dbReference type="Gene3D" id="3.90.1720.10">
    <property type="entry name" value="endopeptidase domain like (from Nostoc punctiforme)"/>
    <property type="match status" value="1"/>
</dbReference>
<comment type="similarity">
    <text evidence="1">Belongs to the peptidase C40 family.</text>
</comment>
<dbReference type="InterPro" id="IPR036779">
    <property type="entry name" value="LysM_dom_sf"/>
</dbReference>
<dbReference type="InterPro" id="IPR018392">
    <property type="entry name" value="LysM"/>
</dbReference>
<evidence type="ECO:0000313" key="10">
    <source>
        <dbReference type="Proteomes" id="UP000032417"/>
    </source>
</evidence>
<dbReference type="PROSITE" id="PS51782">
    <property type="entry name" value="LYSM"/>
    <property type="match status" value="1"/>
</dbReference>
<dbReference type="InterPro" id="IPR052062">
    <property type="entry name" value="Murein_DD/LD_carboxypeptidase"/>
</dbReference>
<dbReference type="OrthoDB" id="9807055at2"/>
<keyword evidence="6" id="KW-0788">Thiol protease</keyword>
<keyword evidence="10" id="KW-1185">Reference proteome</keyword>
<evidence type="ECO:0000259" key="7">
    <source>
        <dbReference type="PROSITE" id="PS51782"/>
    </source>
</evidence>
<dbReference type="InterPro" id="IPR038765">
    <property type="entry name" value="Papain-like_cys_pep_sf"/>
</dbReference>
<dbReference type="PROSITE" id="PS51935">
    <property type="entry name" value="NLPC_P60"/>
    <property type="match status" value="1"/>
</dbReference>
<dbReference type="SMART" id="SM00257">
    <property type="entry name" value="LysM"/>
    <property type="match status" value="1"/>
</dbReference>
<dbReference type="PANTHER" id="PTHR47360:SF1">
    <property type="entry name" value="ENDOPEPTIDASE NLPC-RELATED"/>
    <property type="match status" value="1"/>
</dbReference>
<feature type="domain" description="LysM" evidence="7">
    <location>
        <begin position="249"/>
        <end position="292"/>
    </location>
</feature>
<dbReference type="PANTHER" id="PTHR47360">
    <property type="entry name" value="MUREIN DD-ENDOPEPTIDASE MEPS/MUREIN LD-CARBOXYPEPTIDASE"/>
    <property type="match status" value="1"/>
</dbReference>
<proteinExistence type="inferred from homology"/>
<dbReference type="GO" id="GO:0006508">
    <property type="term" value="P:proteolysis"/>
    <property type="evidence" value="ECO:0007669"/>
    <property type="project" value="UniProtKB-KW"/>
</dbReference>
<evidence type="ECO:0000313" key="9">
    <source>
        <dbReference type="EMBL" id="CEA14920.1"/>
    </source>
</evidence>
<dbReference type="GO" id="GO:0008234">
    <property type="term" value="F:cysteine-type peptidase activity"/>
    <property type="evidence" value="ECO:0007669"/>
    <property type="project" value="UniProtKB-KW"/>
</dbReference>
<reference evidence="9 10" key="1">
    <citation type="submission" date="2014-08" db="EMBL/GenBank/DDBJ databases">
        <authorList>
            <person name="Wibberg D."/>
        </authorList>
    </citation>
    <scope>NUCLEOTIDE SEQUENCE [LARGE SCALE GENOMIC DNA]</scope>
    <source>
        <strain evidence="10">ING2-E5B</strain>
    </source>
</reference>
<evidence type="ECO:0000256" key="4">
    <source>
        <dbReference type="ARBA" id="ARBA00022737"/>
    </source>
</evidence>
<dbReference type="SUPFAM" id="SSF54001">
    <property type="entry name" value="Cysteine proteinases"/>
    <property type="match status" value="1"/>
</dbReference>
<evidence type="ECO:0000256" key="1">
    <source>
        <dbReference type="ARBA" id="ARBA00007074"/>
    </source>
</evidence>
<evidence type="ECO:0000256" key="2">
    <source>
        <dbReference type="ARBA" id="ARBA00022670"/>
    </source>
</evidence>
<keyword evidence="5" id="KW-0378">Hydrolase</keyword>
<dbReference type="PROSITE" id="PS51257">
    <property type="entry name" value="PROKAR_LIPOPROTEIN"/>
    <property type="match status" value="1"/>
</dbReference>
<name>A0A098BW90_9BACT</name>
<dbReference type="HOGENOM" id="CLU_936442_0_0_10"/>
<evidence type="ECO:0000256" key="6">
    <source>
        <dbReference type="ARBA" id="ARBA00022807"/>
    </source>
</evidence>
<keyword evidence="2" id="KW-0645">Protease</keyword>
<dbReference type="InterPro" id="IPR000064">
    <property type="entry name" value="NLP_P60_dom"/>
</dbReference>
<dbReference type="Proteomes" id="UP000032417">
    <property type="component" value="Chromosome 1"/>
</dbReference>
<feature type="domain" description="NlpC/P60" evidence="8">
    <location>
        <begin position="41"/>
        <end position="170"/>
    </location>
</feature>
<protein>
    <submittedName>
        <fullName evidence="9">NlpC/P60 family protein</fullName>
    </submittedName>
</protein>
<organism evidence="9 10">
    <name type="scientific">Fermentimonas caenicola</name>
    <dbReference type="NCBI Taxonomy" id="1562970"/>
    <lineage>
        <taxon>Bacteria</taxon>
        <taxon>Pseudomonadati</taxon>
        <taxon>Bacteroidota</taxon>
        <taxon>Bacteroidia</taxon>
        <taxon>Bacteroidales</taxon>
        <taxon>Dysgonomonadaceae</taxon>
        <taxon>Fermentimonas</taxon>
    </lineage>
</organism>
<evidence type="ECO:0000256" key="3">
    <source>
        <dbReference type="ARBA" id="ARBA00022729"/>
    </source>
</evidence>
<dbReference type="EMBL" id="LN515532">
    <property type="protein sequence ID" value="CEA14920.1"/>
    <property type="molecule type" value="Genomic_DNA"/>
</dbReference>
<dbReference type="CDD" id="cd00118">
    <property type="entry name" value="LysM"/>
    <property type="match status" value="1"/>
</dbReference>
<dbReference type="Pfam" id="PF00877">
    <property type="entry name" value="NLPC_P60"/>
    <property type="match status" value="1"/>
</dbReference>
<keyword evidence="3" id="KW-0732">Signal</keyword>